<evidence type="ECO:0000313" key="5">
    <source>
        <dbReference type="Proteomes" id="UP000530186"/>
    </source>
</evidence>
<keyword evidence="3" id="KW-0812">Transmembrane</keyword>
<dbReference type="GeneID" id="303194269"/>
<reference evidence="4 5" key="1">
    <citation type="submission" date="2020-07" db="EMBL/GenBank/DDBJ databases">
        <authorList>
            <person name="Hilgarth M."/>
            <person name="Werum V."/>
            <person name="Vogel R.F."/>
        </authorList>
    </citation>
    <scope>NUCLEOTIDE SEQUENCE [LARGE SCALE GENOMIC DNA]</scope>
    <source>
        <strain evidence="4 5">DSM 28961</strain>
    </source>
</reference>
<feature type="transmembrane region" description="Helical" evidence="3">
    <location>
        <begin position="34"/>
        <end position="67"/>
    </location>
</feature>
<gene>
    <name evidence="4" type="ORF">HZR21_01955</name>
</gene>
<evidence type="ECO:0000256" key="3">
    <source>
        <dbReference type="SAM" id="Phobius"/>
    </source>
</evidence>
<proteinExistence type="predicted"/>
<name>A0A7V8MZF8_9LACT</name>
<dbReference type="RefSeq" id="WP_180745962.1">
    <property type="nucleotide sequence ID" value="NZ_CBCRWQ010000001.1"/>
</dbReference>
<protein>
    <submittedName>
        <fullName evidence="4">Uncharacterized protein</fullName>
    </submittedName>
</protein>
<evidence type="ECO:0000256" key="2">
    <source>
        <dbReference type="SAM" id="MobiDB-lite"/>
    </source>
</evidence>
<dbReference type="Proteomes" id="UP000530186">
    <property type="component" value="Unassembled WGS sequence"/>
</dbReference>
<organism evidence="4 5">
    <name type="scientific">Pseudolactococcus laudensis</name>
    <dbReference type="NCBI Taxonomy" id="1494461"/>
    <lineage>
        <taxon>Bacteria</taxon>
        <taxon>Bacillati</taxon>
        <taxon>Bacillota</taxon>
        <taxon>Bacilli</taxon>
        <taxon>Lactobacillales</taxon>
        <taxon>Streptococcaceae</taxon>
        <taxon>Pseudolactococcus</taxon>
    </lineage>
</organism>
<keyword evidence="1" id="KW-0175">Coiled coil</keyword>
<dbReference type="AlphaFoldDB" id="A0A7V8MZF8"/>
<keyword evidence="3" id="KW-1133">Transmembrane helix</keyword>
<evidence type="ECO:0000313" key="4">
    <source>
        <dbReference type="EMBL" id="MBA0015918.1"/>
    </source>
</evidence>
<feature type="coiled-coil region" evidence="1">
    <location>
        <begin position="176"/>
        <end position="214"/>
    </location>
</feature>
<sequence length="215" mass="24808">MKGNTMFYLGIVVVVGLVVYLTEDKRQRKMPTWLKVLLVIVGLVVLADISEELMGVVFLALIVSWFVRRPSRQNRRQAAAANAMREQAKSSSAQPIDPIKHYVSTPKRREALAELDSTPEELAAYIHQEIDTFFLNEWTKMSVIYTDQSHQFDDDVQENAGYQMREILDAISAKFAKKKRAEMVEKQSINEELKAQHKQEIDIAMQVYEKWQDKS</sequence>
<evidence type="ECO:0000256" key="1">
    <source>
        <dbReference type="SAM" id="Coils"/>
    </source>
</evidence>
<keyword evidence="3" id="KW-0472">Membrane</keyword>
<accession>A0A7V8MZF8</accession>
<comment type="caution">
    <text evidence="4">The sequence shown here is derived from an EMBL/GenBank/DDBJ whole genome shotgun (WGS) entry which is preliminary data.</text>
</comment>
<keyword evidence="5" id="KW-1185">Reference proteome</keyword>
<feature type="transmembrane region" description="Helical" evidence="3">
    <location>
        <begin position="6"/>
        <end position="22"/>
    </location>
</feature>
<dbReference type="EMBL" id="JACBNY010000002">
    <property type="protein sequence ID" value="MBA0015918.1"/>
    <property type="molecule type" value="Genomic_DNA"/>
</dbReference>
<feature type="region of interest" description="Disordered" evidence="2">
    <location>
        <begin position="77"/>
        <end position="99"/>
    </location>
</feature>